<evidence type="ECO:0000313" key="4">
    <source>
        <dbReference type="Proteomes" id="UP000600865"/>
    </source>
</evidence>
<dbReference type="EMBL" id="BMYV01000002">
    <property type="protein sequence ID" value="GGX71286.1"/>
    <property type="molecule type" value="Genomic_DNA"/>
</dbReference>
<gene>
    <name evidence="3" type="ORF">GCM10011309_21810</name>
</gene>
<evidence type="ECO:0000256" key="2">
    <source>
        <dbReference type="SAM" id="SignalP"/>
    </source>
</evidence>
<organism evidence="3 4">
    <name type="scientific">Litorimonas cladophorae</name>
    <dbReference type="NCBI Taxonomy" id="1220491"/>
    <lineage>
        <taxon>Bacteria</taxon>
        <taxon>Pseudomonadati</taxon>
        <taxon>Pseudomonadota</taxon>
        <taxon>Alphaproteobacteria</taxon>
        <taxon>Maricaulales</taxon>
        <taxon>Robiginitomaculaceae</taxon>
    </lineage>
</organism>
<proteinExistence type="predicted"/>
<reference evidence="3 4" key="1">
    <citation type="journal article" date="2014" name="Int. J. Syst. Evol. Microbiol.">
        <title>Complete genome sequence of Corynebacterium casei LMG S-19264T (=DSM 44701T), isolated from a smear-ripened cheese.</title>
        <authorList>
            <consortium name="US DOE Joint Genome Institute (JGI-PGF)"/>
            <person name="Walter F."/>
            <person name="Albersmeier A."/>
            <person name="Kalinowski J."/>
            <person name="Ruckert C."/>
        </authorList>
    </citation>
    <scope>NUCLEOTIDE SEQUENCE [LARGE SCALE GENOMIC DNA]</scope>
    <source>
        <strain evidence="3 4">KCTC 23968</strain>
    </source>
</reference>
<dbReference type="Proteomes" id="UP000600865">
    <property type="component" value="Unassembled WGS sequence"/>
</dbReference>
<evidence type="ECO:0000256" key="1">
    <source>
        <dbReference type="SAM" id="MobiDB-lite"/>
    </source>
</evidence>
<dbReference type="RefSeq" id="WP_189585636.1">
    <property type="nucleotide sequence ID" value="NZ_BMYV01000002.1"/>
</dbReference>
<protein>
    <submittedName>
        <fullName evidence="3">Uncharacterized protein</fullName>
    </submittedName>
</protein>
<keyword evidence="4" id="KW-1185">Reference proteome</keyword>
<keyword evidence="2" id="KW-0732">Signal</keyword>
<accession>A0A918KPV1</accession>
<feature type="region of interest" description="Disordered" evidence="1">
    <location>
        <begin position="176"/>
        <end position="209"/>
    </location>
</feature>
<feature type="signal peptide" evidence="2">
    <location>
        <begin position="1"/>
        <end position="19"/>
    </location>
</feature>
<comment type="caution">
    <text evidence="3">The sequence shown here is derived from an EMBL/GenBank/DDBJ whole genome shotgun (WGS) entry which is preliminary data.</text>
</comment>
<evidence type="ECO:0000313" key="3">
    <source>
        <dbReference type="EMBL" id="GGX71286.1"/>
    </source>
</evidence>
<feature type="chain" id="PRO_5037173250" evidence="2">
    <location>
        <begin position="20"/>
        <end position="235"/>
    </location>
</feature>
<name>A0A918KPV1_9PROT</name>
<sequence>MRRFLALLLAAGLSTTAAAENVAFCEVLIIQVLEDEALDGNAQVVTYGPATSFIESVYDKKDGHLTHIAGQPIRALMCSRNDVIPTETDYALIATGIPFILSQDFDSTDTDSLTLFWKDEELRHVYKGYPLSDEAQSSLDKRLANFTKRGLNTAALEAKAKAKAKLLAEETAEAAAAIGSDAPKTADDEAAIIEPDAPTTADEESDDEVENIVVINSESDDIMLSDDKTENEIEE</sequence>
<dbReference type="AlphaFoldDB" id="A0A918KPV1"/>